<feature type="compositionally biased region" description="Polar residues" evidence="4">
    <location>
        <begin position="594"/>
        <end position="606"/>
    </location>
</feature>
<sequence length="606" mass="66548">MSQGDVRSYFLHSLPAPVNWEFCRVMDGLSDLDWTRFASAVLGDQVSVRLAERKERRTDDVMSQWGNKNGRVGELLDLLEHQQLLRARDVILHCELLRAERALPRPAPPPSSLHSGQPRTLQGPALVVSGDADCGVMCWSYEEVHAGTEGFSPALQIGEGGFGVVYRARLKNTDCAVKRLKQDCMQDLNIKETFNAEVEKLSKFRHPNIVDLLGFCQGPSVCLIYSYMENRSLEDQLHSVSSTLTWPVRVRIVHEASAALQYLHSPPDGRNSVIHGDVKSSNILLDRHLVTKLADFGLARFASPNTSSRLVSKTTTVGQKSKVRGTLAYLPEEYLRSGQPRTPVDVYSFGVVLLEVLTGRRALETAGPPANLRSVFTIRLSLGLTEPLLTLLVASGGDATELAGSMQMVELACGCLNEKWKKRPTMTEVFDRLQDISDLVRKSDLVPTPHCVSPGYRRSSDASVEVLAQQLSKLGPLEDTYQPPIGTCPPPPPFTRTSPCETDESRGFSQYDLSAGSQINSKLSSLSPHTSEQDQNRTGATKSRSREPSEDQYNLHDRIGPGHPHRPHSGPQIAVRPGPSGSEISSPPAPLQSLCPQTSGKITKIV</sequence>
<dbReference type="Gene3D" id="1.10.510.10">
    <property type="entry name" value="Transferase(Phosphotransferase) domain 1"/>
    <property type="match status" value="1"/>
</dbReference>
<dbReference type="PROSITE" id="PS00108">
    <property type="entry name" value="PROTEIN_KINASE_ST"/>
    <property type="match status" value="1"/>
</dbReference>
<dbReference type="Ensembl" id="ENSHCOT00000019998.1">
    <property type="protein sequence ID" value="ENSHCOP00000012839.1"/>
    <property type="gene ID" value="ENSHCOG00000015946.1"/>
</dbReference>
<feature type="compositionally biased region" description="Polar residues" evidence="4">
    <location>
        <begin position="521"/>
        <end position="530"/>
    </location>
</feature>
<dbReference type="PROSITE" id="PS00107">
    <property type="entry name" value="PROTEIN_KINASE_ATP"/>
    <property type="match status" value="1"/>
</dbReference>
<dbReference type="GO" id="GO:0005524">
    <property type="term" value="F:ATP binding"/>
    <property type="evidence" value="ECO:0007669"/>
    <property type="project" value="UniProtKB-UniRule"/>
</dbReference>
<evidence type="ECO:0000256" key="2">
    <source>
        <dbReference type="ARBA" id="ARBA00022840"/>
    </source>
</evidence>
<dbReference type="GeneTree" id="ENSGT00940000160502"/>
<dbReference type="InterPro" id="IPR011029">
    <property type="entry name" value="DEATH-like_dom_sf"/>
</dbReference>
<feature type="domain" description="Protein kinase" evidence="5">
    <location>
        <begin position="151"/>
        <end position="440"/>
    </location>
</feature>
<dbReference type="PANTHER" id="PTHR27001">
    <property type="entry name" value="OS01G0253100 PROTEIN"/>
    <property type="match status" value="1"/>
</dbReference>
<feature type="region of interest" description="Disordered" evidence="4">
    <location>
        <begin position="474"/>
        <end position="508"/>
    </location>
</feature>
<dbReference type="GO" id="GO:0004672">
    <property type="term" value="F:protein kinase activity"/>
    <property type="evidence" value="ECO:0007669"/>
    <property type="project" value="InterPro"/>
</dbReference>
<dbReference type="STRING" id="109280.ENSHCOP00000012839"/>
<dbReference type="Proteomes" id="UP000264820">
    <property type="component" value="Unplaced"/>
</dbReference>
<evidence type="ECO:0000256" key="4">
    <source>
        <dbReference type="SAM" id="MobiDB-lite"/>
    </source>
</evidence>
<dbReference type="Gene3D" id="3.30.200.20">
    <property type="entry name" value="Phosphorylase Kinase, domain 1"/>
    <property type="match status" value="1"/>
</dbReference>
<dbReference type="AlphaFoldDB" id="A0A3Q2Y5E1"/>
<dbReference type="InterPro" id="IPR008271">
    <property type="entry name" value="Ser/Thr_kinase_AS"/>
</dbReference>
<evidence type="ECO:0000256" key="1">
    <source>
        <dbReference type="ARBA" id="ARBA00022741"/>
    </source>
</evidence>
<dbReference type="OMA" id="ICWTYEE"/>
<keyword evidence="7" id="KW-1185">Reference proteome</keyword>
<reference evidence="6" key="2">
    <citation type="submission" date="2025-09" db="UniProtKB">
        <authorList>
            <consortium name="Ensembl"/>
        </authorList>
    </citation>
    <scope>IDENTIFICATION</scope>
</reference>
<organism evidence="6 7">
    <name type="scientific">Hippocampus comes</name>
    <name type="common">Tiger tail seahorse</name>
    <dbReference type="NCBI Taxonomy" id="109280"/>
    <lineage>
        <taxon>Eukaryota</taxon>
        <taxon>Metazoa</taxon>
        <taxon>Chordata</taxon>
        <taxon>Craniata</taxon>
        <taxon>Vertebrata</taxon>
        <taxon>Euteleostomi</taxon>
        <taxon>Actinopterygii</taxon>
        <taxon>Neopterygii</taxon>
        <taxon>Teleostei</taxon>
        <taxon>Neoteleostei</taxon>
        <taxon>Acanthomorphata</taxon>
        <taxon>Syngnathiaria</taxon>
        <taxon>Syngnathiformes</taxon>
        <taxon>Syngnathoidei</taxon>
        <taxon>Syngnathidae</taxon>
        <taxon>Hippocampus</taxon>
    </lineage>
</organism>
<proteinExistence type="predicted"/>
<feature type="compositionally biased region" description="Basic and acidic residues" evidence="4">
    <location>
        <begin position="544"/>
        <end position="560"/>
    </location>
</feature>
<name>A0A3Q2Y5E1_HIPCM</name>
<evidence type="ECO:0000313" key="7">
    <source>
        <dbReference type="Proteomes" id="UP000264820"/>
    </source>
</evidence>
<evidence type="ECO:0000259" key="5">
    <source>
        <dbReference type="PROSITE" id="PS50011"/>
    </source>
</evidence>
<dbReference type="InterPro" id="IPR017441">
    <property type="entry name" value="Protein_kinase_ATP_BS"/>
</dbReference>
<feature type="binding site" evidence="3">
    <location>
        <position position="178"/>
    </location>
    <ligand>
        <name>ATP</name>
        <dbReference type="ChEBI" id="CHEBI:30616"/>
    </ligand>
</feature>
<dbReference type="SUPFAM" id="SSF56112">
    <property type="entry name" value="Protein kinase-like (PK-like)"/>
    <property type="match status" value="1"/>
</dbReference>
<dbReference type="InterPro" id="IPR011009">
    <property type="entry name" value="Kinase-like_dom_sf"/>
</dbReference>
<dbReference type="PROSITE" id="PS50011">
    <property type="entry name" value="PROTEIN_KINASE_DOM"/>
    <property type="match status" value="1"/>
</dbReference>
<dbReference type="PANTHER" id="PTHR27001:SF939">
    <property type="entry name" value="INTERLEUKIN 1 RECEPTOR ASSOCIATED KINASE 1"/>
    <property type="match status" value="1"/>
</dbReference>
<feature type="compositionally biased region" description="Low complexity" evidence="4">
    <location>
        <begin position="577"/>
        <end position="586"/>
    </location>
</feature>
<evidence type="ECO:0000313" key="6">
    <source>
        <dbReference type="Ensembl" id="ENSHCOP00000012839.1"/>
    </source>
</evidence>
<feature type="region of interest" description="Disordered" evidence="4">
    <location>
        <begin position="521"/>
        <end position="606"/>
    </location>
</feature>
<reference evidence="6" key="1">
    <citation type="submission" date="2025-08" db="UniProtKB">
        <authorList>
            <consortium name="Ensembl"/>
        </authorList>
    </citation>
    <scope>IDENTIFICATION</scope>
</reference>
<dbReference type="Pfam" id="PF00069">
    <property type="entry name" value="Pkinase"/>
    <property type="match status" value="1"/>
</dbReference>
<dbReference type="SMART" id="SM00220">
    <property type="entry name" value="S_TKc"/>
    <property type="match status" value="1"/>
</dbReference>
<dbReference type="SUPFAM" id="SSF47986">
    <property type="entry name" value="DEATH domain"/>
    <property type="match status" value="1"/>
</dbReference>
<dbReference type="InterPro" id="IPR000719">
    <property type="entry name" value="Prot_kinase_dom"/>
</dbReference>
<keyword evidence="2 3" id="KW-0067">ATP-binding</keyword>
<protein>
    <submittedName>
        <fullName evidence="6">Interleukin 1 receptor associated kinase 1</fullName>
    </submittedName>
</protein>
<evidence type="ECO:0000256" key="3">
    <source>
        <dbReference type="PROSITE-ProRule" id="PRU10141"/>
    </source>
</evidence>
<accession>A0A3Q2Y5E1</accession>
<keyword evidence="1 3" id="KW-0547">Nucleotide-binding</keyword>
<dbReference type="Gene3D" id="1.10.533.10">
    <property type="entry name" value="Death Domain, Fas"/>
    <property type="match status" value="1"/>
</dbReference>
<dbReference type="GO" id="GO:0005886">
    <property type="term" value="C:plasma membrane"/>
    <property type="evidence" value="ECO:0007669"/>
    <property type="project" value="TreeGrafter"/>
</dbReference>